<evidence type="ECO:0000313" key="7">
    <source>
        <dbReference type="Proteomes" id="UP001501495"/>
    </source>
</evidence>
<keyword evidence="7" id="KW-1185">Reference proteome</keyword>
<dbReference type="Pfam" id="PF02237">
    <property type="entry name" value="BPL_C"/>
    <property type="match status" value="1"/>
</dbReference>
<dbReference type="EMBL" id="BAAAZH010000010">
    <property type="protein sequence ID" value="GAA4113895.1"/>
    <property type="molecule type" value="Genomic_DNA"/>
</dbReference>
<dbReference type="GO" id="GO:0016874">
    <property type="term" value="F:ligase activity"/>
    <property type="evidence" value="ECO:0007669"/>
    <property type="project" value="UniProtKB-KW"/>
</dbReference>
<name>A0ABP7XEY7_9ACTN</name>
<accession>A0ABP7XEY7</accession>
<dbReference type="Gene3D" id="2.30.30.100">
    <property type="match status" value="1"/>
</dbReference>
<dbReference type="Gene3D" id="3.30.930.10">
    <property type="entry name" value="Bira Bifunctional Protein, Domain 2"/>
    <property type="match status" value="1"/>
</dbReference>
<keyword evidence="1 6" id="KW-0436">Ligase</keyword>
<evidence type="ECO:0000256" key="3">
    <source>
        <dbReference type="ARBA" id="ARBA00024227"/>
    </source>
</evidence>
<gene>
    <name evidence="6" type="ORF">GCM10022215_11540</name>
</gene>
<dbReference type="NCBIfam" id="TIGR00121">
    <property type="entry name" value="birA_ligase"/>
    <property type="match status" value="1"/>
</dbReference>
<dbReference type="InterPro" id="IPR003142">
    <property type="entry name" value="BPL_C"/>
</dbReference>
<reference evidence="7" key="1">
    <citation type="journal article" date="2019" name="Int. J. Syst. Evol. Microbiol.">
        <title>The Global Catalogue of Microorganisms (GCM) 10K type strain sequencing project: providing services to taxonomists for standard genome sequencing and annotation.</title>
        <authorList>
            <consortium name="The Broad Institute Genomics Platform"/>
            <consortium name="The Broad Institute Genome Sequencing Center for Infectious Disease"/>
            <person name="Wu L."/>
            <person name="Ma J."/>
        </authorList>
    </citation>
    <scope>NUCLEOTIDE SEQUENCE [LARGE SCALE GENOMIC DNA]</scope>
    <source>
        <strain evidence="7">JCM 16703</strain>
    </source>
</reference>
<dbReference type="InterPro" id="IPR004143">
    <property type="entry name" value="BPL_LPL_catalytic"/>
</dbReference>
<feature type="domain" description="BPL/LPL catalytic" evidence="5">
    <location>
        <begin position="20"/>
        <end position="214"/>
    </location>
</feature>
<sequence length="313" mass="32201">MPVDPEPDARPSFGVPTPPTPLDPLDAEVLGGLDIEVLATATSTNAVLAARARAGESGASAVVAEHQTRGRGRLDRSWEAPAGRALTFSVLLRPEVAPSRWPWLPLLTGCVVADVLRTHGYGAAVKWPNDVLLPTVAGGRPEAKVAGILLERVETPAGPAAVVGIGLNVHLSAEELPVPTATSLALARSSAPPSRTALLAALVEALRARHARWAAEAPDVLRREYVEGCVTLGRDVRVELPSAPPLRGRAVGIDAEGRLEVRGPDGVVAVGVGDVVHVRPDGQVAEKADGEAAEGTAGPPGARPGAPEPPEVG</sequence>
<feature type="compositionally biased region" description="Basic and acidic residues" evidence="4">
    <location>
        <begin position="281"/>
        <end position="290"/>
    </location>
</feature>
<evidence type="ECO:0000259" key="5">
    <source>
        <dbReference type="PROSITE" id="PS51733"/>
    </source>
</evidence>
<dbReference type="InterPro" id="IPR045864">
    <property type="entry name" value="aa-tRNA-synth_II/BPL/LPL"/>
</dbReference>
<dbReference type="PANTHER" id="PTHR12835">
    <property type="entry name" value="BIOTIN PROTEIN LIGASE"/>
    <property type="match status" value="1"/>
</dbReference>
<feature type="region of interest" description="Disordered" evidence="4">
    <location>
        <begin position="1"/>
        <end position="22"/>
    </location>
</feature>
<evidence type="ECO:0000256" key="2">
    <source>
        <dbReference type="ARBA" id="ARBA00023267"/>
    </source>
</evidence>
<dbReference type="EC" id="6.3.4.15" evidence="3"/>
<dbReference type="PANTHER" id="PTHR12835:SF5">
    <property type="entry name" value="BIOTIN--PROTEIN LIGASE"/>
    <property type="match status" value="1"/>
</dbReference>
<dbReference type="Pfam" id="PF03099">
    <property type="entry name" value="BPL_LplA_LipB"/>
    <property type="match status" value="1"/>
</dbReference>
<dbReference type="SUPFAM" id="SSF55681">
    <property type="entry name" value="Class II aaRS and biotin synthetases"/>
    <property type="match status" value="1"/>
</dbReference>
<feature type="region of interest" description="Disordered" evidence="4">
    <location>
        <begin position="281"/>
        <end position="313"/>
    </location>
</feature>
<evidence type="ECO:0000313" key="6">
    <source>
        <dbReference type="EMBL" id="GAA4113895.1"/>
    </source>
</evidence>
<dbReference type="CDD" id="cd16442">
    <property type="entry name" value="BPL"/>
    <property type="match status" value="1"/>
</dbReference>
<comment type="caution">
    <text evidence="6">The sequence shown here is derived from an EMBL/GenBank/DDBJ whole genome shotgun (WGS) entry which is preliminary data.</text>
</comment>
<evidence type="ECO:0000256" key="4">
    <source>
        <dbReference type="SAM" id="MobiDB-lite"/>
    </source>
</evidence>
<keyword evidence="2" id="KW-0092">Biotin</keyword>
<dbReference type="Proteomes" id="UP001501495">
    <property type="component" value="Unassembled WGS sequence"/>
</dbReference>
<proteinExistence type="predicted"/>
<organism evidence="6 7">
    <name type="scientific">Nocardioides fonticola</name>
    <dbReference type="NCBI Taxonomy" id="450363"/>
    <lineage>
        <taxon>Bacteria</taxon>
        <taxon>Bacillati</taxon>
        <taxon>Actinomycetota</taxon>
        <taxon>Actinomycetes</taxon>
        <taxon>Propionibacteriales</taxon>
        <taxon>Nocardioidaceae</taxon>
        <taxon>Nocardioides</taxon>
    </lineage>
</organism>
<protein>
    <recommendedName>
        <fullName evidence="3">biotin--[biotin carboxyl-carrier protein] ligase</fullName>
        <ecNumber evidence="3">6.3.4.15</ecNumber>
    </recommendedName>
</protein>
<feature type="compositionally biased region" description="Low complexity" evidence="4">
    <location>
        <begin position="293"/>
        <end position="305"/>
    </location>
</feature>
<evidence type="ECO:0000256" key="1">
    <source>
        <dbReference type="ARBA" id="ARBA00022598"/>
    </source>
</evidence>
<dbReference type="InterPro" id="IPR004408">
    <property type="entry name" value="Biotin_CoA_COase_ligase"/>
</dbReference>
<dbReference type="PROSITE" id="PS51733">
    <property type="entry name" value="BPL_LPL_CATALYTIC"/>
    <property type="match status" value="1"/>
</dbReference>